<evidence type="ECO:0000313" key="3">
    <source>
        <dbReference type="Proteomes" id="UP001388259"/>
    </source>
</evidence>
<evidence type="ECO:0000313" key="2">
    <source>
        <dbReference type="EMBL" id="MEM0571896.1"/>
    </source>
</evidence>
<dbReference type="Proteomes" id="UP001390963">
    <property type="component" value="Unassembled WGS sequence"/>
</dbReference>
<protein>
    <recommendedName>
        <fullName evidence="5">Mannonate dehydratase</fullName>
    </recommendedName>
</protein>
<dbReference type="EMBL" id="JBANCF010000001">
    <property type="protein sequence ID" value="MEM0571896.1"/>
    <property type="molecule type" value="Genomic_DNA"/>
</dbReference>
<evidence type="ECO:0000313" key="4">
    <source>
        <dbReference type="Proteomes" id="UP001390963"/>
    </source>
</evidence>
<dbReference type="RefSeq" id="WP_279447372.1">
    <property type="nucleotide sequence ID" value="NZ_JAZBJM010000001.1"/>
</dbReference>
<dbReference type="EMBL" id="JAZBJM010000001">
    <property type="protein sequence ID" value="MEM0517363.1"/>
    <property type="molecule type" value="Genomic_DNA"/>
</dbReference>
<name>A0AB35YU18_9FLAO</name>
<accession>A0AB35YU18</accession>
<dbReference type="AlphaFoldDB" id="A0AB35YU18"/>
<gene>
    <name evidence="2" type="ORF">VZD24_00080</name>
    <name evidence="1" type="ORF">VZD85_03280</name>
</gene>
<evidence type="ECO:0000313" key="1">
    <source>
        <dbReference type="EMBL" id="MEM0517363.1"/>
    </source>
</evidence>
<keyword evidence="4" id="KW-1185">Reference proteome</keyword>
<reference evidence="1 4" key="1">
    <citation type="submission" date="2024-01" db="EMBL/GenBank/DDBJ databases">
        <title>Aequorivita flavus sp. nov., isolated from deep-sea sediment.</title>
        <authorList>
            <person name="Chen X."/>
        </authorList>
    </citation>
    <scope>NUCLEOTIDE SEQUENCE</scope>
    <source>
        <strain evidence="1">MCCC 1A16923</strain>
        <strain evidence="2 4">MCCC 1A16935</strain>
    </source>
</reference>
<sequence>MDIKTSKIELVKMILNIENDTFIQRLTDFINNEKADFWNELNAEEQAEIKRGIEQLNQGNRKSYKEVLDKIS</sequence>
<comment type="caution">
    <text evidence="1">The sequence shown here is derived from an EMBL/GenBank/DDBJ whole genome shotgun (WGS) entry which is preliminary data.</text>
</comment>
<dbReference type="Proteomes" id="UP001388259">
    <property type="component" value="Unassembled WGS sequence"/>
</dbReference>
<organism evidence="1 3">
    <name type="scientific">Aequorivita flava</name>
    <dbReference type="NCBI Taxonomy" id="3114371"/>
    <lineage>
        <taxon>Bacteria</taxon>
        <taxon>Pseudomonadati</taxon>
        <taxon>Bacteroidota</taxon>
        <taxon>Flavobacteriia</taxon>
        <taxon>Flavobacteriales</taxon>
        <taxon>Flavobacteriaceae</taxon>
        <taxon>Aequorivita</taxon>
    </lineage>
</organism>
<proteinExistence type="predicted"/>
<evidence type="ECO:0008006" key="5">
    <source>
        <dbReference type="Google" id="ProtNLM"/>
    </source>
</evidence>